<evidence type="ECO:0000313" key="2">
    <source>
        <dbReference type="EMBL" id="KLO06478.1"/>
    </source>
</evidence>
<dbReference type="InParanoid" id="A0A0H2RAH3"/>
<gene>
    <name evidence="2" type="ORF">SCHPADRAFT_838028</name>
</gene>
<evidence type="ECO:0000313" key="3">
    <source>
        <dbReference type="Proteomes" id="UP000053477"/>
    </source>
</evidence>
<accession>A0A0H2RAH3</accession>
<dbReference type="OrthoDB" id="2322499at2759"/>
<dbReference type="SUPFAM" id="SSF81383">
    <property type="entry name" value="F-box domain"/>
    <property type="match status" value="1"/>
</dbReference>
<dbReference type="InterPro" id="IPR036047">
    <property type="entry name" value="F-box-like_dom_sf"/>
</dbReference>
<dbReference type="CDD" id="cd09917">
    <property type="entry name" value="F-box_SF"/>
    <property type="match status" value="1"/>
</dbReference>
<dbReference type="Proteomes" id="UP000053477">
    <property type="component" value="Unassembled WGS sequence"/>
</dbReference>
<protein>
    <recommendedName>
        <fullName evidence="1">F-box domain-containing protein</fullName>
    </recommendedName>
</protein>
<feature type="non-terminal residue" evidence="2">
    <location>
        <position position="1"/>
    </location>
</feature>
<feature type="domain" description="F-box" evidence="1">
    <location>
        <begin position="3"/>
        <end position="49"/>
    </location>
</feature>
<keyword evidence="3" id="KW-1185">Reference proteome</keyword>
<name>A0A0H2RAH3_9AGAM</name>
<dbReference type="EMBL" id="KQ086204">
    <property type="protein sequence ID" value="KLO06478.1"/>
    <property type="molecule type" value="Genomic_DNA"/>
</dbReference>
<reference evidence="2 3" key="1">
    <citation type="submission" date="2015-04" db="EMBL/GenBank/DDBJ databases">
        <title>Complete genome sequence of Schizopora paradoxa KUC8140, a cosmopolitan wood degrader in East Asia.</title>
        <authorList>
            <consortium name="DOE Joint Genome Institute"/>
            <person name="Min B."/>
            <person name="Park H."/>
            <person name="Jang Y."/>
            <person name="Kim J.-J."/>
            <person name="Kim K.H."/>
            <person name="Pangilinan J."/>
            <person name="Lipzen A."/>
            <person name="Riley R."/>
            <person name="Grigoriev I.V."/>
            <person name="Spatafora J.W."/>
            <person name="Choi I.-G."/>
        </authorList>
    </citation>
    <scope>NUCLEOTIDE SEQUENCE [LARGE SCALE GENOMIC DNA]</scope>
    <source>
        <strain evidence="2 3">KUC8140</strain>
    </source>
</reference>
<organism evidence="2 3">
    <name type="scientific">Schizopora paradoxa</name>
    <dbReference type="NCBI Taxonomy" id="27342"/>
    <lineage>
        <taxon>Eukaryota</taxon>
        <taxon>Fungi</taxon>
        <taxon>Dikarya</taxon>
        <taxon>Basidiomycota</taxon>
        <taxon>Agaricomycotina</taxon>
        <taxon>Agaricomycetes</taxon>
        <taxon>Hymenochaetales</taxon>
        <taxon>Schizoporaceae</taxon>
        <taxon>Schizopora</taxon>
    </lineage>
</organism>
<dbReference type="AlphaFoldDB" id="A0A0H2RAH3"/>
<sequence>GKLSKLLEMPMEIFTEIACYVSPEDLLNLSRTSAGLLMSKSSERVWKAARKMQRTIPVRPSDLNEPQYAELLFGKGCSVSLLDTYLMLPNPGSQFCSESRTKKVYVTLRARVCNKCFDKQ</sequence>
<dbReference type="PROSITE" id="PS50181">
    <property type="entry name" value="FBOX"/>
    <property type="match status" value="1"/>
</dbReference>
<evidence type="ECO:0000259" key="1">
    <source>
        <dbReference type="PROSITE" id="PS50181"/>
    </source>
</evidence>
<proteinExistence type="predicted"/>
<dbReference type="InterPro" id="IPR001810">
    <property type="entry name" value="F-box_dom"/>
</dbReference>